<dbReference type="STRING" id="156892.BM477_03860"/>
<sequence>MVLGLTGGIGAGKSTVSATLAACGAYIVDADLISRELVEPGSPTLTEIVAAFPGEELLLADGSLDRSALAGLVFNNLSNRAVLDSIMLPQIISLLLQRAKQSSRPVVILDVALLIETGIHEKVDAVCVLTADKQLRLDRLEGRGLSRTDAQSRMEAQLSDEERLRYAHWNLLNNGSAADTKACAQELYRQLNGMLSGH</sequence>
<dbReference type="PROSITE" id="PS51219">
    <property type="entry name" value="DPCK"/>
    <property type="match status" value="1"/>
</dbReference>
<dbReference type="Proteomes" id="UP000186465">
    <property type="component" value="Unassembled WGS sequence"/>
</dbReference>
<dbReference type="SUPFAM" id="SSF52540">
    <property type="entry name" value="P-loop containing nucleoside triphosphate hydrolases"/>
    <property type="match status" value="1"/>
</dbReference>
<organism evidence="5 6">
    <name type="scientific">Boudabousia marimammalium</name>
    <dbReference type="NCBI Taxonomy" id="156892"/>
    <lineage>
        <taxon>Bacteria</taxon>
        <taxon>Bacillati</taxon>
        <taxon>Actinomycetota</taxon>
        <taxon>Actinomycetes</taxon>
        <taxon>Actinomycetales</taxon>
        <taxon>Actinomycetaceae</taxon>
        <taxon>Boudabousia</taxon>
    </lineage>
</organism>
<keyword evidence="3" id="KW-0963">Cytoplasm</keyword>
<keyword evidence="3 5" id="KW-0418">Kinase</keyword>
<comment type="caution">
    <text evidence="5">The sequence shown here is derived from an EMBL/GenBank/DDBJ whole genome shotgun (WGS) entry which is preliminary data.</text>
</comment>
<reference evidence="6" key="1">
    <citation type="submission" date="2016-11" db="EMBL/GenBank/DDBJ databases">
        <title>Actinomyces gypaetusis sp. nov. isolated from Gypaetus barbatus in Qinghai Tibet Plateau China.</title>
        <authorList>
            <person name="Meng X."/>
        </authorList>
    </citation>
    <scope>NUCLEOTIDE SEQUENCE [LARGE SCALE GENOMIC DNA]</scope>
    <source>
        <strain evidence="6">DSM 15383</strain>
    </source>
</reference>
<comment type="pathway">
    <text evidence="3">Cofactor biosynthesis; coenzyme A biosynthesis; CoA from (R)-pantothenate: step 5/5.</text>
</comment>
<dbReference type="AlphaFoldDB" id="A0A1Q5PRD0"/>
<evidence type="ECO:0000256" key="3">
    <source>
        <dbReference type="HAMAP-Rule" id="MF_00376"/>
    </source>
</evidence>
<proteinExistence type="inferred from homology"/>
<dbReference type="CDD" id="cd02022">
    <property type="entry name" value="DPCK"/>
    <property type="match status" value="1"/>
</dbReference>
<dbReference type="Pfam" id="PF01121">
    <property type="entry name" value="CoaE"/>
    <property type="match status" value="1"/>
</dbReference>
<keyword evidence="3" id="KW-0808">Transferase</keyword>
<dbReference type="NCBIfam" id="TIGR00152">
    <property type="entry name" value="dephospho-CoA kinase"/>
    <property type="match status" value="1"/>
</dbReference>
<dbReference type="InterPro" id="IPR027417">
    <property type="entry name" value="P-loop_NTPase"/>
</dbReference>
<name>A0A1Q5PRD0_9ACTO</name>
<dbReference type="GO" id="GO:0015937">
    <property type="term" value="P:coenzyme A biosynthetic process"/>
    <property type="evidence" value="ECO:0007669"/>
    <property type="project" value="UniProtKB-UniRule"/>
</dbReference>
<accession>A0A1Q5PRD0</accession>
<dbReference type="PANTHER" id="PTHR10695:SF46">
    <property type="entry name" value="BIFUNCTIONAL COENZYME A SYNTHASE-RELATED"/>
    <property type="match status" value="1"/>
</dbReference>
<dbReference type="PANTHER" id="PTHR10695">
    <property type="entry name" value="DEPHOSPHO-COA KINASE-RELATED"/>
    <property type="match status" value="1"/>
</dbReference>
<dbReference type="EMBL" id="MPDM01000003">
    <property type="protein sequence ID" value="OKL50106.1"/>
    <property type="molecule type" value="Genomic_DNA"/>
</dbReference>
<gene>
    <name evidence="3" type="primary">coaE</name>
    <name evidence="5" type="ORF">BM477_03860</name>
</gene>
<dbReference type="Gene3D" id="3.40.50.300">
    <property type="entry name" value="P-loop containing nucleotide triphosphate hydrolases"/>
    <property type="match status" value="1"/>
</dbReference>
<dbReference type="HAMAP" id="MF_00376">
    <property type="entry name" value="Dephospho_CoA_kinase"/>
    <property type="match status" value="1"/>
</dbReference>
<feature type="binding site" evidence="3">
    <location>
        <begin position="10"/>
        <end position="15"/>
    </location>
    <ligand>
        <name>ATP</name>
        <dbReference type="ChEBI" id="CHEBI:30616"/>
    </ligand>
</feature>
<dbReference type="InterPro" id="IPR001977">
    <property type="entry name" value="Depp_CoAkinase"/>
</dbReference>
<dbReference type="GO" id="GO:0005524">
    <property type="term" value="F:ATP binding"/>
    <property type="evidence" value="ECO:0007669"/>
    <property type="project" value="UniProtKB-UniRule"/>
</dbReference>
<evidence type="ECO:0000313" key="5">
    <source>
        <dbReference type="EMBL" id="OKL50106.1"/>
    </source>
</evidence>
<protein>
    <recommendedName>
        <fullName evidence="3 4">Dephospho-CoA kinase</fullName>
        <ecNumber evidence="3 4">2.7.1.24</ecNumber>
    </recommendedName>
    <alternativeName>
        <fullName evidence="3">Dephosphocoenzyme A kinase</fullName>
    </alternativeName>
</protein>
<keyword evidence="1 3" id="KW-0547">Nucleotide-binding</keyword>
<comment type="subcellular location">
    <subcellularLocation>
        <location evidence="3">Cytoplasm</location>
    </subcellularLocation>
</comment>
<comment type="catalytic activity">
    <reaction evidence="3">
        <text>3'-dephospho-CoA + ATP = ADP + CoA + H(+)</text>
        <dbReference type="Rhea" id="RHEA:18245"/>
        <dbReference type="ChEBI" id="CHEBI:15378"/>
        <dbReference type="ChEBI" id="CHEBI:30616"/>
        <dbReference type="ChEBI" id="CHEBI:57287"/>
        <dbReference type="ChEBI" id="CHEBI:57328"/>
        <dbReference type="ChEBI" id="CHEBI:456216"/>
        <dbReference type="EC" id="2.7.1.24"/>
    </reaction>
</comment>
<keyword evidence="3" id="KW-0173">Coenzyme A biosynthesis</keyword>
<keyword evidence="6" id="KW-1185">Reference proteome</keyword>
<evidence type="ECO:0000256" key="1">
    <source>
        <dbReference type="ARBA" id="ARBA00022741"/>
    </source>
</evidence>
<comment type="similarity">
    <text evidence="3">Belongs to the CoaE family.</text>
</comment>
<evidence type="ECO:0000313" key="6">
    <source>
        <dbReference type="Proteomes" id="UP000186465"/>
    </source>
</evidence>
<evidence type="ECO:0000256" key="4">
    <source>
        <dbReference type="NCBIfam" id="TIGR00152"/>
    </source>
</evidence>
<dbReference type="GO" id="GO:0004140">
    <property type="term" value="F:dephospho-CoA kinase activity"/>
    <property type="evidence" value="ECO:0007669"/>
    <property type="project" value="UniProtKB-UniRule"/>
</dbReference>
<keyword evidence="2 3" id="KW-0067">ATP-binding</keyword>
<dbReference type="EC" id="2.7.1.24" evidence="3 4"/>
<dbReference type="GO" id="GO:0005737">
    <property type="term" value="C:cytoplasm"/>
    <property type="evidence" value="ECO:0007669"/>
    <property type="project" value="UniProtKB-SubCell"/>
</dbReference>
<evidence type="ECO:0000256" key="2">
    <source>
        <dbReference type="ARBA" id="ARBA00022840"/>
    </source>
</evidence>
<comment type="function">
    <text evidence="3">Catalyzes the phosphorylation of the 3'-hydroxyl group of dephosphocoenzyme A to form coenzyme A.</text>
</comment>
<dbReference type="UniPathway" id="UPA00241">
    <property type="reaction ID" value="UER00356"/>
</dbReference>